<evidence type="ECO:0000313" key="2">
    <source>
        <dbReference type="Proteomes" id="UP000070700"/>
    </source>
</evidence>
<sequence length="76" mass="8911">MPFHALFSCYIFRLFKSAVLHTYSRVVKCSFPIVPSRLLIRCFLVIFSGLSKMLIFLFMRWFLVILSSLLKALVFS</sequence>
<dbReference type="KEGG" id="psco:LY89DRAFT_392905"/>
<organism evidence="1 2">
    <name type="scientific">Mollisia scopiformis</name>
    <name type="common">Conifer needle endophyte fungus</name>
    <name type="synonym">Phialocephala scopiformis</name>
    <dbReference type="NCBI Taxonomy" id="149040"/>
    <lineage>
        <taxon>Eukaryota</taxon>
        <taxon>Fungi</taxon>
        <taxon>Dikarya</taxon>
        <taxon>Ascomycota</taxon>
        <taxon>Pezizomycotina</taxon>
        <taxon>Leotiomycetes</taxon>
        <taxon>Helotiales</taxon>
        <taxon>Mollisiaceae</taxon>
        <taxon>Mollisia</taxon>
    </lineage>
</organism>
<name>A0A194XQR0_MOLSC</name>
<dbReference type="Proteomes" id="UP000070700">
    <property type="component" value="Unassembled WGS sequence"/>
</dbReference>
<dbReference type="AlphaFoldDB" id="A0A194XQR0"/>
<protein>
    <submittedName>
        <fullName evidence="1">Uncharacterized protein</fullName>
    </submittedName>
</protein>
<dbReference type="GeneID" id="28816931"/>
<gene>
    <name evidence="1" type="ORF">LY89DRAFT_392905</name>
</gene>
<dbReference type="EMBL" id="KQ947407">
    <property type="protein sequence ID" value="KUJ22062.1"/>
    <property type="molecule type" value="Genomic_DNA"/>
</dbReference>
<evidence type="ECO:0000313" key="1">
    <source>
        <dbReference type="EMBL" id="KUJ22062.1"/>
    </source>
</evidence>
<proteinExistence type="predicted"/>
<accession>A0A194XQR0</accession>
<dbReference type="RefSeq" id="XP_018076417.1">
    <property type="nucleotide sequence ID" value="XM_018207205.1"/>
</dbReference>
<keyword evidence="2" id="KW-1185">Reference proteome</keyword>
<reference evidence="1 2" key="1">
    <citation type="submission" date="2015-10" db="EMBL/GenBank/DDBJ databases">
        <title>Full genome of DAOMC 229536 Phialocephala scopiformis, a fungal endophyte of spruce producing the potent anti-insectan compound rugulosin.</title>
        <authorList>
            <consortium name="DOE Joint Genome Institute"/>
            <person name="Walker A.K."/>
            <person name="Frasz S.L."/>
            <person name="Seifert K.A."/>
            <person name="Miller J.D."/>
            <person name="Mondo S.J."/>
            <person name="Labutti K."/>
            <person name="Lipzen A."/>
            <person name="Dockter R."/>
            <person name="Kennedy M."/>
            <person name="Grigoriev I.V."/>
            <person name="Spatafora J.W."/>
        </authorList>
    </citation>
    <scope>NUCLEOTIDE SEQUENCE [LARGE SCALE GENOMIC DNA]</scope>
    <source>
        <strain evidence="1 2">CBS 120377</strain>
    </source>
</reference>
<dbReference type="InParanoid" id="A0A194XQR0"/>